<keyword evidence="6" id="KW-0175">Coiled coil</keyword>
<dbReference type="VEuPathDB" id="VectorBase:LOC119164699"/>
<dbReference type="PROSITE" id="PS50950">
    <property type="entry name" value="ZF_THAP"/>
    <property type="match status" value="1"/>
</dbReference>
<dbReference type="GO" id="GO:0008270">
    <property type="term" value="F:zinc ion binding"/>
    <property type="evidence" value="ECO:0007669"/>
    <property type="project" value="UniProtKB-KW"/>
</dbReference>
<reference evidence="8" key="1">
    <citation type="journal article" date="2020" name="Cell">
        <title>Large-Scale Comparative Analyses of Tick Genomes Elucidate Their Genetic Diversity and Vector Capacities.</title>
        <authorList>
            <consortium name="Tick Genome and Microbiome Consortium (TIGMIC)"/>
            <person name="Jia N."/>
            <person name="Wang J."/>
            <person name="Shi W."/>
            <person name="Du L."/>
            <person name="Sun Y."/>
            <person name="Zhan W."/>
            <person name="Jiang J.F."/>
            <person name="Wang Q."/>
            <person name="Zhang B."/>
            <person name="Ji P."/>
            <person name="Bell-Sakyi L."/>
            <person name="Cui X.M."/>
            <person name="Yuan T.T."/>
            <person name="Jiang B.G."/>
            <person name="Yang W.F."/>
            <person name="Lam T.T."/>
            <person name="Chang Q.C."/>
            <person name="Ding S.J."/>
            <person name="Wang X.J."/>
            <person name="Zhu J.G."/>
            <person name="Ruan X.D."/>
            <person name="Zhao L."/>
            <person name="Wei J.T."/>
            <person name="Ye R.Z."/>
            <person name="Que T.C."/>
            <person name="Du C.H."/>
            <person name="Zhou Y.H."/>
            <person name="Cheng J.X."/>
            <person name="Dai P.F."/>
            <person name="Guo W.B."/>
            <person name="Han X.H."/>
            <person name="Huang E.J."/>
            <person name="Li L.F."/>
            <person name="Wei W."/>
            <person name="Gao Y.C."/>
            <person name="Liu J.Z."/>
            <person name="Shao H.Z."/>
            <person name="Wang X."/>
            <person name="Wang C.C."/>
            <person name="Yang T.C."/>
            <person name="Huo Q.B."/>
            <person name="Li W."/>
            <person name="Chen H.Y."/>
            <person name="Chen S.E."/>
            <person name="Zhou L.G."/>
            <person name="Ni X.B."/>
            <person name="Tian J.H."/>
            <person name="Sheng Y."/>
            <person name="Liu T."/>
            <person name="Pan Y.S."/>
            <person name="Xia L.Y."/>
            <person name="Li J."/>
            <person name="Zhao F."/>
            <person name="Cao W.C."/>
        </authorList>
    </citation>
    <scope>NUCLEOTIDE SEQUENCE</scope>
    <source>
        <strain evidence="8">Rmic-2018</strain>
    </source>
</reference>
<comment type="caution">
    <text evidence="8">The sequence shown here is derived from an EMBL/GenBank/DDBJ whole genome shotgun (WGS) entry which is preliminary data.</text>
</comment>
<dbReference type="InterPro" id="IPR026516">
    <property type="entry name" value="THAP1/10"/>
</dbReference>
<feature type="coiled-coil region" evidence="6">
    <location>
        <begin position="114"/>
        <end position="141"/>
    </location>
</feature>
<keyword evidence="4 5" id="KW-0238">DNA-binding</keyword>
<keyword evidence="9" id="KW-1185">Reference proteome</keyword>
<dbReference type="InterPro" id="IPR021896">
    <property type="entry name" value="THAP9-like_HTH"/>
</dbReference>
<dbReference type="EMBL" id="JABSTU010000002">
    <property type="protein sequence ID" value="KAH8038128.1"/>
    <property type="molecule type" value="Genomic_DNA"/>
</dbReference>
<dbReference type="AlphaFoldDB" id="A0A9J6EVI0"/>
<reference evidence="8" key="2">
    <citation type="submission" date="2021-09" db="EMBL/GenBank/DDBJ databases">
        <authorList>
            <person name="Jia N."/>
            <person name="Wang J."/>
            <person name="Shi W."/>
            <person name="Du L."/>
            <person name="Sun Y."/>
            <person name="Zhan W."/>
            <person name="Jiang J."/>
            <person name="Wang Q."/>
            <person name="Zhang B."/>
            <person name="Ji P."/>
            <person name="Sakyi L.B."/>
            <person name="Cui X."/>
            <person name="Yuan T."/>
            <person name="Jiang B."/>
            <person name="Yang W."/>
            <person name="Lam T.T.-Y."/>
            <person name="Chang Q."/>
            <person name="Ding S."/>
            <person name="Wang X."/>
            <person name="Zhu J."/>
            <person name="Ruan X."/>
            <person name="Zhao L."/>
            <person name="Wei J."/>
            <person name="Que T."/>
            <person name="Du C."/>
            <person name="Cheng J."/>
            <person name="Dai P."/>
            <person name="Han X."/>
            <person name="Huang E."/>
            <person name="Gao Y."/>
            <person name="Liu J."/>
            <person name="Shao H."/>
            <person name="Ye R."/>
            <person name="Li L."/>
            <person name="Wei W."/>
            <person name="Wang X."/>
            <person name="Wang C."/>
            <person name="Huo Q."/>
            <person name="Li W."/>
            <person name="Guo W."/>
            <person name="Chen H."/>
            <person name="Chen S."/>
            <person name="Zhou L."/>
            <person name="Zhou L."/>
            <person name="Ni X."/>
            <person name="Tian J."/>
            <person name="Zhou Y."/>
            <person name="Sheng Y."/>
            <person name="Liu T."/>
            <person name="Pan Y."/>
            <person name="Xia L."/>
            <person name="Li J."/>
            <person name="Zhao F."/>
            <person name="Cao W."/>
        </authorList>
    </citation>
    <scope>NUCLEOTIDE SEQUENCE</scope>
    <source>
        <strain evidence="8">Rmic-2018</strain>
        <tissue evidence="8">Larvae</tissue>
    </source>
</reference>
<dbReference type="InterPro" id="IPR006612">
    <property type="entry name" value="THAP_Znf"/>
</dbReference>
<dbReference type="VEuPathDB" id="VectorBase:LOC119179895"/>
<dbReference type="Pfam" id="PF05485">
    <property type="entry name" value="THAP"/>
    <property type="match status" value="1"/>
</dbReference>
<protein>
    <recommendedName>
        <fullName evidence="7">THAP-type domain-containing protein</fullName>
    </recommendedName>
</protein>
<accession>A0A9J6EVI0</accession>
<keyword evidence="2 5" id="KW-0863">Zinc-finger</keyword>
<dbReference type="GO" id="GO:0043565">
    <property type="term" value="F:sequence-specific DNA binding"/>
    <property type="evidence" value="ECO:0007669"/>
    <property type="project" value="InterPro"/>
</dbReference>
<proteinExistence type="predicted"/>
<dbReference type="PANTHER" id="PTHR46600:SF11">
    <property type="entry name" value="THAP DOMAIN-CONTAINING PROTEIN 10"/>
    <property type="match status" value="1"/>
</dbReference>
<evidence type="ECO:0000256" key="3">
    <source>
        <dbReference type="ARBA" id="ARBA00022833"/>
    </source>
</evidence>
<evidence type="ECO:0000256" key="4">
    <source>
        <dbReference type="ARBA" id="ARBA00023125"/>
    </source>
</evidence>
<name>A0A9J6EVI0_RHIMP</name>
<keyword evidence="1" id="KW-0479">Metal-binding</keyword>
<evidence type="ECO:0000256" key="2">
    <source>
        <dbReference type="ARBA" id="ARBA00022771"/>
    </source>
</evidence>
<dbReference type="Gene3D" id="6.20.210.20">
    <property type="entry name" value="THAP domain"/>
    <property type="match status" value="1"/>
</dbReference>
<feature type="domain" description="THAP-type" evidence="7">
    <location>
        <begin position="1"/>
        <end position="95"/>
    </location>
</feature>
<dbReference type="PANTHER" id="PTHR46600">
    <property type="entry name" value="THAP DOMAIN-CONTAINING"/>
    <property type="match status" value="1"/>
</dbReference>
<gene>
    <name evidence="8" type="ORF">HPB51_022613</name>
</gene>
<dbReference type="SMART" id="SM00692">
    <property type="entry name" value="DM3"/>
    <property type="match status" value="1"/>
</dbReference>
<dbReference type="InterPro" id="IPR038441">
    <property type="entry name" value="THAP_Znf_sf"/>
</dbReference>
<evidence type="ECO:0000313" key="9">
    <source>
        <dbReference type="Proteomes" id="UP000821866"/>
    </source>
</evidence>
<evidence type="ECO:0000256" key="5">
    <source>
        <dbReference type="PROSITE-ProRule" id="PRU00309"/>
    </source>
</evidence>
<evidence type="ECO:0000259" key="7">
    <source>
        <dbReference type="PROSITE" id="PS50950"/>
    </source>
</evidence>
<evidence type="ECO:0000256" key="1">
    <source>
        <dbReference type="ARBA" id="ARBA00022723"/>
    </source>
</evidence>
<dbReference type="Pfam" id="PF12017">
    <property type="entry name" value="Tnp_P_element"/>
    <property type="match status" value="1"/>
</dbReference>
<dbReference type="Proteomes" id="UP000821866">
    <property type="component" value="Chromosome 10"/>
</dbReference>
<dbReference type="SMART" id="SM00980">
    <property type="entry name" value="THAP"/>
    <property type="match status" value="1"/>
</dbReference>
<sequence length="635" mass="72522">MGRCCVPNCRGNYDNGPKVRLFSFPRDAKRRAEWQRAVRRSDVDVRLLKDPKVCERHFKSEHLRTTSTYTDCDGRTIEAPMKLTRLTPDAFPAIFPDCPSYISDSRTSREEPELKRKRTENELLQKAIHESQAAFEKEEKQYKVCNLGELISRVNERPNKKFWCTTACETCLIVAHIEPALQAPEMLVSVVVTEDLSVSVYFKCAPLVSDDVCIPDEVRDVRVLDNLLDSVERYCEKKARQQEDKVGGVLRLVLSLLDDFCDDELHDDERADALIFLKEQCKLLTKKSNGVRYSAELLVFSSILHTIPPHAYKFFRHSNKLVLPHDTTIKRVCAAHDVSPSKEQCEEGFLRWSRRGTTAGGLTKETHFALRLSTYSLIELSRYCLDELGFRYVLLGKFQTDCLEARFGKYRQMCGSHYNVSITEVFEAETKIRLQDTLKLEDMPLSLAPKEQELDAEMLIAKYAIKLTQSDLKASQTDVPALAYIAGYCAHAAIKRQPCEDCQSQLMITDRELQQSEHVLIDSMSRGGLKFPQPFVVNVVLGTKIVLEHLVSKEQEQRFHAEANQRMLLLSIMQFLLSDGEELDMCASGHHPDTVLKNILKPAVNTLLKNYVACRNDSVMKEKACTKQRKLLTLQ</sequence>
<evidence type="ECO:0000313" key="8">
    <source>
        <dbReference type="EMBL" id="KAH8038128.1"/>
    </source>
</evidence>
<organism evidence="8 9">
    <name type="scientific">Rhipicephalus microplus</name>
    <name type="common">Cattle tick</name>
    <name type="synonym">Boophilus microplus</name>
    <dbReference type="NCBI Taxonomy" id="6941"/>
    <lineage>
        <taxon>Eukaryota</taxon>
        <taxon>Metazoa</taxon>
        <taxon>Ecdysozoa</taxon>
        <taxon>Arthropoda</taxon>
        <taxon>Chelicerata</taxon>
        <taxon>Arachnida</taxon>
        <taxon>Acari</taxon>
        <taxon>Parasitiformes</taxon>
        <taxon>Ixodida</taxon>
        <taxon>Ixodoidea</taxon>
        <taxon>Ixodidae</taxon>
        <taxon>Rhipicephalinae</taxon>
        <taxon>Rhipicephalus</taxon>
        <taxon>Boophilus</taxon>
    </lineage>
</organism>
<evidence type="ECO:0000256" key="6">
    <source>
        <dbReference type="SAM" id="Coils"/>
    </source>
</evidence>
<dbReference type="SUPFAM" id="SSF57716">
    <property type="entry name" value="Glucocorticoid receptor-like (DNA-binding domain)"/>
    <property type="match status" value="1"/>
</dbReference>
<keyword evidence="3" id="KW-0862">Zinc</keyword>